<evidence type="ECO:0000256" key="3">
    <source>
        <dbReference type="ARBA" id="ARBA00023163"/>
    </source>
</evidence>
<feature type="domain" description="HTH araC/xylS-type" evidence="4">
    <location>
        <begin position="209"/>
        <end position="308"/>
    </location>
</feature>
<name>A0A2K8QQ20_9GAMM</name>
<keyword evidence="1" id="KW-0805">Transcription regulation</keyword>
<dbReference type="AlphaFoldDB" id="A0A2K8QQ20"/>
<dbReference type="EMBL" id="CP025003">
    <property type="protein sequence ID" value="ATZ94830.1"/>
    <property type="molecule type" value="Genomic_DNA"/>
</dbReference>
<dbReference type="GO" id="GO:0043565">
    <property type="term" value="F:sequence-specific DNA binding"/>
    <property type="evidence" value="ECO:0007669"/>
    <property type="project" value="InterPro"/>
</dbReference>
<dbReference type="Pfam" id="PF14525">
    <property type="entry name" value="AraC_binding_2"/>
    <property type="match status" value="1"/>
</dbReference>
<reference evidence="6" key="1">
    <citation type="journal article" date="2018" name="Genome Announc.">
        <title>Complete genome sequence of a Dickeya fangzhongdai type strain causing bleeding canker of pear tree trunks.</title>
        <authorList>
            <person name="Zhao Y."/>
            <person name="Tian Y."/>
            <person name="Li X."/>
            <person name="Hu B."/>
        </authorList>
    </citation>
    <scope>NUCLEOTIDE SEQUENCE [LARGE SCALE GENOMIC DNA]</scope>
    <source>
        <strain evidence="6">DSM 101947</strain>
    </source>
</reference>
<dbReference type="PANTHER" id="PTHR46796:SF6">
    <property type="entry name" value="ARAC SUBFAMILY"/>
    <property type="match status" value="1"/>
</dbReference>
<dbReference type="PROSITE" id="PS01124">
    <property type="entry name" value="HTH_ARAC_FAMILY_2"/>
    <property type="match status" value="1"/>
</dbReference>
<gene>
    <name evidence="5" type="ORF">CVE23_13085</name>
</gene>
<dbReference type="InterPro" id="IPR009057">
    <property type="entry name" value="Homeodomain-like_sf"/>
</dbReference>
<organism evidence="5 6">
    <name type="scientific">Dickeya fangzhongdai</name>
    <dbReference type="NCBI Taxonomy" id="1778540"/>
    <lineage>
        <taxon>Bacteria</taxon>
        <taxon>Pseudomonadati</taxon>
        <taxon>Pseudomonadota</taxon>
        <taxon>Gammaproteobacteria</taxon>
        <taxon>Enterobacterales</taxon>
        <taxon>Pectobacteriaceae</taxon>
        <taxon>Dickeya</taxon>
    </lineage>
</organism>
<dbReference type="Proteomes" id="UP000231901">
    <property type="component" value="Chromosome"/>
</dbReference>
<dbReference type="InterPro" id="IPR018060">
    <property type="entry name" value="HTH_AraC"/>
</dbReference>
<evidence type="ECO:0000256" key="2">
    <source>
        <dbReference type="ARBA" id="ARBA00023125"/>
    </source>
</evidence>
<dbReference type="RefSeq" id="WP_038919384.1">
    <property type="nucleotide sequence ID" value="NZ_CP025003.1"/>
</dbReference>
<dbReference type="SUPFAM" id="SSF46689">
    <property type="entry name" value="Homeodomain-like"/>
    <property type="match status" value="1"/>
</dbReference>
<evidence type="ECO:0000313" key="5">
    <source>
        <dbReference type="EMBL" id="ATZ94830.1"/>
    </source>
</evidence>
<dbReference type="InterPro" id="IPR050204">
    <property type="entry name" value="AraC_XylS_family_regulators"/>
</dbReference>
<dbReference type="Pfam" id="PF12833">
    <property type="entry name" value="HTH_18"/>
    <property type="match status" value="1"/>
</dbReference>
<dbReference type="GeneID" id="66565261"/>
<evidence type="ECO:0000259" key="4">
    <source>
        <dbReference type="PROSITE" id="PS01124"/>
    </source>
</evidence>
<keyword evidence="3" id="KW-0804">Transcription</keyword>
<proteinExistence type="predicted"/>
<dbReference type="KEGG" id="dfn:CVE23_13085"/>
<keyword evidence="6" id="KW-1185">Reference proteome</keyword>
<sequence>MERLFSTHHLQEKDRFAYWREVTSSVFGPTCNQQLTNASFDGRLGVKPLGGAAVTRICSQPIAYEGKRGKENTDDFFIAFSLCAEAYVTQHARQSRQRPGDIVLFDGARPYVCQYPQGDDQIVFSLPRGLVLSHIQNPDRLLNMTLDGHSPLGKLAGSLVKEAWQAAPLSGVIGDRLIGSILDVLDTAFEAAHGRGREPHDSHQTELLRRAQTFLLANLDNRALTPEVIAQAVHVSPRTLNRLFAKEGTTVMRWLWQQRLAACHDALRHRQFRTVSDAALSFGFSNLSHFSRAFRRAFGVSAQDVLKRT</sequence>
<dbReference type="SMART" id="SM00342">
    <property type="entry name" value="HTH_ARAC"/>
    <property type="match status" value="1"/>
</dbReference>
<accession>A0A2K8QQ20</accession>
<dbReference type="Gene3D" id="1.10.10.60">
    <property type="entry name" value="Homeodomain-like"/>
    <property type="match status" value="1"/>
</dbReference>
<evidence type="ECO:0000256" key="1">
    <source>
        <dbReference type="ARBA" id="ARBA00023015"/>
    </source>
</evidence>
<protein>
    <submittedName>
        <fullName evidence="5">AraC family transcriptional regulator</fullName>
    </submittedName>
</protein>
<dbReference type="PANTHER" id="PTHR46796">
    <property type="entry name" value="HTH-TYPE TRANSCRIPTIONAL ACTIVATOR RHAS-RELATED"/>
    <property type="match status" value="1"/>
</dbReference>
<dbReference type="InterPro" id="IPR035418">
    <property type="entry name" value="AraC-bd_2"/>
</dbReference>
<evidence type="ECO:0000313" key="6">
    <source>
        <dbReference type="Proteomes" id="UP000231901"/>
    </source>
</evidence>
<keyword evidence="2" id="KW-0238">DNA-binding</keyword>
<dbReference type="GO" id="GO:0003700">
    <property type="term" value="F:DNA-binding transcription factor activity"/>
    <property type="evidence" value="ECO:0007669"/>
    <property type="project" value="InterPro"/>
</dbReference>